<evidence type="ECO:0000313" key="20">
    <source>
        <dbReference type="EMBL" id="ATY84814.1"/>
    </source>
</evidence>
<dbReference type="FunFam" id="1.10.1040.10:FF:000001">
    <property type="entry name" value="Glycerol-3-phosphate dehydrogenase [NAD(P)+]"/>
    <property type="match status" value="1"/>
</dbReference>
<dbReference type="PANTHER" id="PTHR11728">
    <property type="entry name" value="GLYCEROL-3-PHOSPHATE DEHYDROGENASE"/>
    <property type="match status" value="1"/>
</dbReference>
<dbReference type="UniPathway" id="UPA00940"/>
<feature type="binding site" evidence="13">
    <location>
        <position position="254"/>
    </location>
    <ligand>
        <name>sn-glycerol 3-phosphate</name>
        <dbReference type="ChEBI" id="CHEBI:57597"/>
    </ligand>
</feature>
<feature type="binding site" evidence="15">
    <location>
        <begin position="255"/>
        <end position="256"/>
    </location>
    <ligand>
        <name>substrate</name>
    </ligand>
</feature>
<evidence type="ECO:0000256" key="14">
    <source>
        <dbReference type="PIRSR" id="PIRSR000114-1"/>
    </source>
</evidence>
<evidence type="ECO:0000256" key="17">
    <source>
        <dbReference type="RuleBase" id="RU000437"/>
    </source>
</evidence>
<evidence type="ECO:0000256" key="8">
    <source>
        <dbReference type="ARBA" id="ARBA00023264"/>
    </source>
</evidence>
<feature type="binding site" evidence="13">
    <location>
        <position position="140"/>
    </location>
    <ligand>
        <name>NADPH</name>
        <dbReference type="ChEBI" id="CHEBI:57783"/>
    </ligand>
</feature>
<dbReference type="KEGG" id="kyr:CVV65_07680"/>
<feature type="binding site" evidence="13">
    <location>
        <position position="10"/>
    </location>
    <ligand>
        <name>NADPH</name>
        <dbReference type="ChEBI" id="CHEBI:57783"/>
    </ligand>
</feature>
<comment type="catalytic activity">
    <reaction evidence="13">
        <text>sn-glycerol 3-phosphate + NAD(+) = dihydroxyacetone phosphate + NADH + H(+)</text>
        <dbReference type="Rhea" id="RHEA:11092"/>
        <dbReference type="ChEBI" id="CHEBI:15378"/>
        <dbReference type="ChEBI" id="CHEBI:57540"/>
        <dbReference type="ChEBI" id="CHEBI:57597"/>
        <dbReference type="ChEBI" id="CHEBI:57642"/>
        <dbReference type="ChEBI" id="CHEBI:57945"/>
        <dbReference type="EC" id="1.1.1.94"/>
    </reaction>
</comment>
<dbReference type="GO" id="GO:0051287">
    <property type="term" value="F:NAD binding"/>
    <property type="evidence" value="ECO:0007669"/>
    <property type="project" value="InterPro"/>
</dbReference>
<feature type="binding site" evidence="13">
    <location>
        <position position="255"/>
    </location>
    <ligand>
        <name>sn-glycerol 3-phosphate</name>
        <dbReference type="ChEBI" id="CHEBI:57597"/>
    </ligand>
</feature>
<dbReference type="Pfam" id="PF01210">
    <property type="entry name" value="NAD_Gly3P_dh_N"/>
    <property type="match status" value="1"/>
</dbReference>
<dbReference type="Gene3D" id="1.10.1040.10">
    <property type="entry name" value="N-(1-d-carboxylethyl)-l-norvaline Dehydrogenase, domain 2"/>
    <property type="match status" value="1"/>
</dbReference>
<feature type="binding site" evidence="13">
    <location>
        <position position="105"/>
    </location>
    <ligand>
        <name>sn-glycerol 3-phosphate</name>
        <dbReference type="ChEBI" id="CHEBI:57597"/>
    </ligand>
</feature>
<gene>
    <name evidence="13" type="primary">gpsA</name>
    <name evidence="20" type="ORF">CVV65_07680</name>
</gene>
<feature type="binding site" evidence="16">
    <location>
        <begin position="7"/>
        <end position="12"/>
    </location>
    <ligand>
        <name>NAD(+)</name>
        <dbReference type="ChEBI" id="CHEBI:57540"/>
    </ligand>
</feature>
<evidence type="ECO:0000256" key="4">
    <source>
        <dbReference type="ARBA" id="ARBA00023002"/>
    </source>
</evidence>
<comment type="subcellular location">
    <subcellularLocation>
        <location evidence="13">Cytoplasm</location>
    </subcellularLocation>
</comment>
<evidence type="ECO:0000256" key="7">
    <source>
        <dbReference type="ARBA" id="ARBA00023209"/>
    </source>
</evidence>
<keyword evidence="13" id="KW-0547">Nucleotide-binding</keyword>
<evidence type="ECO:0000256" key="3">
    <source>
        <dbReference type="ARBA" id="ARBA00022857"/>
    </source>
</evidence>
<feature type="binding site" evidence="13">
    <location>
        <position position="244"/>
    </location>
    <ligand>
        <name>sn-glycerol 3-phosphate</name>
        <dbReference type="ChEBI" id="CHEBI:57597"/>
    </ligand>
</feature>
<evidence type="ECO:0000256" key="12">
    <source>
        <dbReference type="ARBA" id="ARBA00080511"/>
    </source>
</evidence>
<dbReference type="InterPro" id="IPR008927">
    <property type="entry name" value="6-PGluconate_DH-like_C_sf"/>
</dbReference>
<dbReference type="FunFam" id="3.40.50.720:FF:000019">
    <property type="entry name" value="Glycerol-3-phosphate dehydrogenase [NAD(P)+]"/>
    <property type="match status" value="1"/>
</dbReference>
<feature type="binding site" evidence="13">
    <location>
        <position position="136"/>
    </location>
    <ligand>
        <name>sn-glycerol 3-phosphate</name>
        <dbReference type="ChEBI" id="CHEBI:57597"/>
    </ligand>
</feature>
<dbReference type="GO" id="GO:0005829">
    <property type="term" value="C:cytosol"/>
    <property type="evidence" value="ECO:0007669"/>
    <property type="project" value="TreeGrafter"/>
</dbReference>
<dbReference type="SUPFAM" id="SSF51735">
    <property type="entry name" value="NAD(P)-binding Rossmann-fold domains"/>
    <property type="match status" value="1"/>
</dbReference>
<evidence type="ECO:0000256" key="15">
    <source>
        <dbReference type="PIRSR" id="PIRSR000114-2"/>
    </source>
</evidence>
<dbReference type="InterPro" id="IPR006168">
    <property type="entry name" value="G3P_DH_NAD-dep"/>
</dbReference>
<dbReference type="PANTHER" id="PTHR11728:SF1">
    <property type="entry name" value="GLYCEROL-3-PHOSPHATE DEHYDROGENASE [NAD(+)] 2, CHLOROPLASTIC"/>
    <property type="match status" value="1"/>
</dbReference>
<keyword evidence="6 13" id="KW-0443">Lipid metabolism</keyword>
<evidence type="ECO:0000256" key="6">
    <source>
        <dbReference type="ARBA" id="ARBA00023098"/>
    </source>
</evidence>
<feature type="binding site" evidence="13">
    <location>
        <position position="191"/>
    </location>
    <ligand>
        <name>sn-glycerol 3-phosphate</name>
        <dbReference type="ChEBI" id="CHEBI:57597"/>
    </ligand>
</feature>
<dbReference type="OrthoDB" id="9812273at2"/>
<sequence>MDIAVLGAGSWGTALSFVLADNGHRVHLWARRKELAAEINGRRTNERYLPGCTVPESVQAYTDLGEAVHGVRHVVLAVPSQTVGEVATQLNGQLEPDAYVLHAVKGIDVKTGRRMSEVILDACPGLEHRRLAVLSGPSHAEEVARRLPTTVVVAGFSPQGAEVWQRLLMNLRFRVYTHSDVVGVELGGSLKNIIAIGVGLSDGLGFGDNAKAALMTRGLHEIARLGFRLGAVPLTFAGLAGVGDLIVTCTSRHSRNRRAGLMLAEGRPLDEVLQGMGMVVEGVYTTRAAVELSEKAGVEMPIAKATFAVLFEKENPRRAVEELMGRTPKQEWVADLWQGPSDWSRGGDL</sequence>
<comment type="pathway">
    <text evidence="13">Membrane lipid metabolism; glycerophospholipid metabolism.</text>
</comment>
<dbReference type="SUPFAM" id="SSF48179">
    <property type="entry name" value="6-phosphogluconate dehydrogenase C-terminal domain-like"/>
    <property type="match status" value="1"/>
</dbReference>
<keyword evidence="5 13" id="KW-0520">NAD</keyword>
<feature type="binding site" evidence="13">
    <location>
        <position position="105"/>
    </location>
    <ligand>
        <name>NADPH</name>
        <dbReference type="ChEBI" id="CHEBI:57783"/>
    </ligand>
</feature>
<comment type="catalytic activity">
    <reaction evidence="9">
        <text>sn-glycerol 3-phosphate + NADP(+) = dihydroxyacetone phosphate + NADPH + H(+)</text>
        <dbReference type="Rhea" id="RHEA:11096"/>
        <dbReference type="ChEBI" id="CHEBI:15378"/>
        <dbReference type="ChEBI" id="CHEBI:57597"/>
        <dbReference type="ChEBI" id="CHEBI:57642"/>
        <dbReference type="ChEBI" id="CHEBI:57783"/>
        <dbReference type="ChEBI" id="CHEBI:58349"/>
        <dbReference type="EC" id="1.1.1.94"/>
    </reaction>
    <physiologicalReaction direction="right-to-left" evidence="9">
        <dbReference type="Rhea" id="RHEA:11098"/>
    </physiologicalReaction>
</comment>
<dbReference type="PRINTS" id="PR00077">
    <property type="entry name" value="GPDHDRGNASE"/>
</dbReference>
<dbReference type="RefSeq" id="WP_100667622.1">
    <property type="nucleotide sequence ID" value="NZ_CP024955.1"/>
</dbReference>
<dbReference type="AlphaFoldDB" id="A0A2K8N652"/>
<keyword evidence="4 13" id="KW-0560">Oxidoreductase</keyword>
<feature type="binding site" evidence="13">
    <location>
        <position position="11"/>
    </location>
    <ligand>
        <name>NADPH</name>
        <dbReference type="ChEBI" id="CHEBI:57783"/>
    </ligand>
</feature>
<evidence type="ECO:0000259" key="19">
    <source>
        <dbReference type="Pfam" id="PF07479"/>
    </source>
</evidence>
<comment type="function">
    <text evidence="13">Catalyzes the reduction of the glycolytic intermediate dihydroxyacetone phosphate (DHAP) to sn-glycerol 3-phosphate (G3P), the key precursor for phospholipid synthesis.</text>
</comment>
<evidence type="ECO:0000256" key="2">
    <source>
        <dbReference type="ARBA" id="ARBA00022516"/>
    </source>
</evidence>
<proteinExistence type="inferred from homology"/>
<keyword evidence="3 13" id="KW-0521">NADP</keyword>
<feature type="domain" description="Glycerol-3-phosphate dehydrogenase NAD-dependent N-terminal" evidence="18">
    <location>
        <begin position="3"/>
        <end position="155"/>
    </location>
</feature>
<dbReference type="GO" id="GO:0046168">
    <property type="term" value="P:glycerol-3-phosphate catabolic process"/>
    <property type="evidence" value="ECO:0007669"/>
    <property type="project" value="InterPro"/>
</dbReference>
<dbReference type="GO" id="GO:0006650">
    <property type="term" value="P:glycerophospholipid metabolic process"/>
    <property type="evidence" value="ECO:0007669"/>
    <property type="project" value="UniProtKB-UniRule"/>
</dbReference>
<feature type="binding site" evidence="15">
    <location>
        <position position="105"/>
    </location>
    <ligand>
        <name>substrate</name>
    </ligand>
</feature>
<keyword evidence="7 13" id="KW-0594">Phospholipid biosynthesis</keyword>
<dbReference type="GO" id="GO:0141152">
    <property type="term" value="F:glycerol-3-phosphate dehydrogenase (NAD+) activity"/>
    <property type="evidence" value="ECO:0007669"/>
    <property type="project" value="RHEA"/>
</dbReference>
<dbReference type="Gene3D" id="3.40.50.720">
    <property type="entry name" value="NAD(P)-binding Rossmann-like Domain"/>
    <property type="match status" value="1"/>
</dbReference>
<feature type="domain" description="Glycerol-3-phosphate dehydrogenase NAD-dependent C-terminal" evidence="19">
    <location>
        <begin position="180"/>
        <end position="321"/>
    </location>
</feature>
<dbReference type="GO" id="GO:0141153">
    <property type="term" value="F:glycerol-3-phosphate dehydrogenase (NADP+) activity"/>
    <property type="evidence" value="ECO:0007669"/>
    <property type="project" value="RHEA"/>
</dbReference>
<evidence type="ECO:0000256" key="1">
    <source>
        <dbReference type="ARBA" id="ARBA00011009"/>
    </source>
</evidence>
<feature type="binding site" evidence="13">
    <location>
        <position position="138"/>
    </location>
    <ligand>
        <name>sn-glycerol 3-phosphate</name>
        <dbReference type="ChEBI" id="CHEBI:57597"/>
    </ligand>
</feature>
<dbReference type="EC" id="1.1.1.94" evidence="10 13"/>
<dbReference type="NCBIfam" id="NF000942">
    <property type="entry name" value="PRK00094.1-4"/>
    <property type="match status" value="1"/>
</dbReference>
<organism evidence="20 21">
    <name type="scientific">Kyrpidia spormannii</name>
    <dbReference type="NCBI Taxonomy" id="2055160"/>
    <lineage>
        <taxon>Bacteria</taxon>
        <taxon>Bacillati</taxon>
        <taxon>Bacillota</taxon>
        <taxon>Bacilli</taxon>
        <taxon>Bacillales</taxon>
        <taxon>Alicyclobacillaceae</taxon>
        <taxon>Kyrpidia</taxon>
    </lineage>
</organism>
<dbReference type="PROSITE" id="PS00957">
    <property type="entry name" value="NAD_G3PDH"/>
    <property type="match status" value="1"/>
</dbReference>
<dbReference type="NCBIfam" id="NF000940">
    <property type="entry name" value="PRK00094.1-2"/>
    <property type="match status" value="1"/>
</dbReference>
<keyword evidence="2 13" id="KW-0444">Lipid biosynthesis</keyword>
<dbReference type="Pfam" id="PF07479">
    <property type="entry name" value="NAD_Gly3P_dh_C"/>
    <property type="match status" value="1"/>
</dbReference>
<feature type="binding site" evidence="13">
    <location>
        <position position="32"/>
    </location>
    <ligand>
        <name>NADPH</name>
        <dbReference type="ChEBI" id="CHEBI:57783"/>
    </ligand>
</feature>
<dbReference type="EMBL" id="CP024955">
    <property type="protein sequence ID" value="ATY84814.1"/>
    <property type="molecule type" value="Genomic_DNA"/>
</dbReference>
<feature type="binding site" evidence="13">
    <location>
        <position position="279"/>
    </location>
    <ligand>
        <name>NADPH</name>
        <dbReference type="ChEBI" id="CHEBI:57783"/>
    </ligand>
</feature>
<dbReference type="Proteomes" id="UP000231932">
    <property type="component" value="Chromosome"/>
</dbReference>
<reference evidence="21" key="1">
    <citation type="submission" date="2017-11" db="EMBL/GenBank/DDBJ databases">
        <title>Complete Genome Sequence of Kyrpidia sp. Strain EA-1, a thermophilic, hydrogen-oxidizing Bacterium, isolated from the Azores.</title>
        <authorList>
            <person name="Reiner J.E."/>
            <person name="Lapp C.J."/>
            <person name="Bunk B."/>
            <person name="Gescher J."/>
        </authorList>
    </citation>
    <scope>NUCLEOTIDE SEQUENCE [LARGE SCALE GENOMIC DNA]</scope>
    <source>
        <strain evidence="21">EA-1</strain>
    </source>
</reference>
<evidence type="ECO:0000256" key="16">
    <source>
        <dbReference type="PIRSR" id="PIRSR000114-3"/>
    </source>
</evidence>
<feature type="binding site" evidence="13">
    <location>
        <position position="256"/>
    </location>
    <ligand>
        <name>sn-glycerol 3-phosphate</name>
        <dbReference type="ChEBI" id="CHEBI:57597"/>
    </ligand>
</feature>
<dbReference type="GO" id="GO:0046167">
    <property type="term" value="P:glycerol-3-phosphate biosynthetic process"/>
    <property type="evidence" value="ECO:0007669"/>
    <property type="project" value="UniProtKB-UniRule"/>
</dbReference>
<keyword evidence="21" id="KW-1185">Reference proteome</keyword>
<keyword evidence="8 13" id="KW-1208">Phospholipid metabolism</keyword>
<feature type="binding site" evidence="16">
    <location>
        <position position="140"/>
    </location>
    <ligand>
        <name>NAD(+)</name>
        <dbReference type="ChEBI" id="CHEBI:57540"/>
    </ligand>
</feature>
<feature type="binding site" evidence="13">
    <location>
        <position position="255"/>
    </location>
    <ligand>
        <name>NADPH</name>
        <dbReference type="ChEBI" id="CHEBI:57783"/>
    </ligand>
</feature>
<evidence type="ECO:0000256" key="10">
    <source>
        <dbReference type="ARBA" id="ARBA00066687"/>
    </source>
</evidence>
<dbReference type="InterPro" id="IPR006109">
    <property type="entry name" value="G3P_DH_NAD-dep_C"/>
</dbReference>
<protein>
    <recommendedName>
        <fullName evidence="11 13">Glycerol-3-phosphate dehydrogenase [NAD(P)+]</fullName>
        <ecNumber evidence="10 13">1.1.1.94</ecNumber>
    </recommendedName>
    <alternativeName>
        <fullName evidence="13">NAD(P)(+)-dependent glycerol-3-phosphate dehydrogenase</fullName>
    </alternativeName>
    <alternativeName>
        <fullName evidence="12 13">NAD(P)H-dependent dihydroxyacetone-phosphate reductase</fullName>
    </alternativeName>
</protein>
<dbReference type="GO" id="GO:0008654">
    <property type="term" value="P:phospholipid biosynthetic process"/>
    <property type="evidence" value="ECO:0007669"/>
    <property type="project" value="UniProtKB-KW"/>
</dbReference>
<dbReference type="GO" id="GO:0005975">
    <property type="term" value="P:carbohydrate metabolic process"/>
    <property type="evidence" value="ECO:0007669"/>
    <property type="project" value="InterPro"/>
</dbReference>
<feature type="binding site" evidence="13">
    <location>
        <position position="31"/>
    </location>
    <ligand>
        <name>NADPH</name>
        <dbReference type="ChEBI" id="CHEBI:57783"/>
    </ligand>
</feature>
<dbReference type="InterPro" id="IPR013328">
    <property type="entry name" value="6PGD_dom2"/>
</dbReference>
<evidence type="ECO:0000256" key="11">
    <source>
        <dbReference type="ARBA" id="ARBA00069372"/>
    </source>
</evidence>
<dbReference type="NCBIfam" id="NF000941">
    <property type="entry name" value="PRK00094.1-3"/>
    <property type="match status" value="1"/>
</dbReference>
<evidence type="ECO:0000256" key="9">
    <source>
        <dbReference type="ARBA" id="ARBA00052716"/>
    </source>
</evidence>
<feature type="binding site" evidence="13">
    <location>
        <position position="281"/>
    </location>
    <ligand>
        <name>NADPH</name>
        <dbReference type="ChEBI" id="CHEBI:57783"/>
    </ligand>
</feature>
<dbReference type="PIRSF" id="PIRSF000114">
    <property type="entry name" value="Glycerol-3-P_dh"/>
    <property type="match status" value="1"/>
</dbReference>
<keyword evidence="13" id="KW-0963">Cytoplasm</keyword>
<dbReference type="InterPro" id="IPR036291">
    <property type="entry name" value="NAD(P)-bd_dom_sf"/>
</dbReference>
<evidence type="ECO:0000256" key="5">
    <source>
        <dbReference type="ARBA" id="ARBA00023027"/>
    </source>
</evidence>
<dbReference type="InterPro" id="IPR011128">
    <property type="entry name" value="G3P_DH_NAD-dep_N"/>
</dbReference>
<comment type="similarity">
    <text evidence="1 13 17">Belongs to the NAD-dependent glycerol-3-phosphate dehydrogenase family.</text>
</comment>
<feature type="active site" description="Proton acceptor" evidence="13 14">
    <location>
        <position position="191"/>
    </location>
</feature>
<evidence type="ECO:0000259" key="18">
    <source>
        <dbReference type="Pfam" id="PF01210"/>
    </source>
</evidence>
<feature type="binding site" evidence="16">
    <location>
        <position position="255"/>
    </location>
    <ligand>
        <name>NAD(+)</name>
        <dbReference type="ChEBI" id="CHEBI:57540"/>
    </ligand>
</feature>
<evidence type="ECO:0000313" key="21">
    <source>
        <dbReference type="Proteomes" id="UP000231932"/>
    </source>
</evidence>
<dbReference type="HAMAP" id="MF_00394">
    <property type="entry name" value="NAD_Glyc3P_dehydrog"/>
    <property type="match status" value="1"/>
</dbReference>
<name>A0A2K8N652_9BACL</name>
<feature type="binding site" evidence="13">
    <location>
        <position position="48"/>
    </location>
    <ligand>
        <name>NADPH</name>
        <dbReference type="ChEBI" id="CHEBI:57783"/>
    </ligand>
</feature>
<accession>A0A2K8N652</accession>
<evidence type="ECO:0000256" key="13">
    <source>
        <dbReference type="HAMAP-Rule" id="MF_00394"/>
    </source>
</evidence>